<gene>
    <name evidence="1" type="ORF">STHERMO_1070</name>
    <name evidence="2" type="ORF">STHERMO_1105</name>
</gene>
<protein>
    <submittedName>
        <fullName evidence="1">Uncharacterized protein</fullName>
    </submittedName>
</protein>
<proteinExistence type="predicted"/>
<dbReference type="Proteomes" id="UP000509833">
    <property type="component" value="Chromosome"/>
</dbReference>
<dbReference type="EMBL" id="LR822017">
    <property type="protein sequence ID" value="CAD0137649.1"/>
    <property type="molecule type" value="Genomic_DNA"/>
</dbReference>
<dbReference type="EMBL" id="LR822027">
    <property type="protein sequence ID" value="CAD0152386.1"/>
    <property type="molecule type" value="Genomic_DNA"/>
</dbReference>
<evidence type="ECO:0000313" key="3">
    <source>
        <dbReference type="Proteomes" id="UP000509791"/>
    </source>
</evidence>
<accession>A0A8D6U2V7</accession>
<dbReference type="AlphaFoldDB" id="A0A8D6U2V7"/>
<evidence type="ECO:0000313" key="4">
    <source>
        <dbReference type="Proteomes" id="UP000509833"/>
    </source>
</evidence>
<organism evidence="1 4">
    <name type="scientific">Streptococcus thermophilus</name>
    <dbReference type="NCBI Taxonomy" id="1308"/>
    <lineage>
        <taxon>Bacteria</taxon>
        <taxon>Bacillati</taxon>
        <taxon>Bacillota</taxon>
        <taxon>Bacilli</taxon>
        <taxon>Lactobacillales</taxon>
        <taxon>Streptococcaceae</taxon>
        <taxon>Streptococcus</taxon>
    </lineage>
</organism>
<name>A0A8D6U2V7_STRTR</name>
<reference evidence="3 4" key="1">
    <citation type="submission" date="2020-06" db="EMBL/GenBank/DDBJ databases">
        <authorList>
            <person name="Chuat V."/>
        </authorList>
    </citation>
    <scope>NUCLEOTIDE SEQUENCE [LARGE SCALE GENOMIC DNA]</scope>
    <source>
        <strain evidence="1">STH_CIRM_336</strain>
        <strain evidence="2">STH_CIRM_998</strain>
    </source>
</reference>
<evidence type="ECO:0000313" key="1">
    <source>
        <dbReference type="EMBL" id="CAD0137649.1"/>
    </source>
</evidence>
<evidence type="ECO:0000313" key="2">
    <source>
        <dbReference type="EMBL" id="CAD0152386.1"/>
    </source>
</evidence>
<sequence>MGFLGLLAYAIKNLLIIYNNLRIQKQPGVCQIVFQTMIKLR</sequence>
<dbReference type="Proteomes" id="UP000509791">
    <property type="component" value="Chromosome"/>
</dbReference>